<dbReference type="AlphaFoldDB" id="A0A2V1B147"/>
<name>A0A2V1B147_9ASCO</name>
<dbReference type="Proteomes" id="UP000244309">
    <property type="component" value="Unassembled WGS sequence"/>
</dbReference>
<reference evidence="1 2" key="1">
    <citation type="submission" date="2017-12" db="EMBL/GenBank/DDBJ databases">
        <title>Genome Sequence of a Multidrug-Resistant Candida haemulonii Isolate from a Patient with Chronic Leg Ulcers in Israel.</title>
        <authorList>
            <person name="Chow N.A."/>
            <person name="Gade L."/>
            <person name="Batra D."/>
            <person name="Rowe L.A."/>
            <person name="Ben-Ami R."/>
            <person name="Loparev V.N."/>
            <person name="Litvintseva A.P."/>
        </authorList>
    </citation>
    <scope>NUCLEOTIDE SEQUENCE [LARGE SCALE GENOMIC DNA]</scope>
    <source>
        <strain evidence="1 2">B11899</strain>
    </source>
</reference>
<sequence>MGQTDTKRVSLQEKNSRILTLLPSLASGLLRRQRYVDKIYGYIDDLVGQNEDKSLVELREAIEKMDKEGSLWDKDDVTVDPNKTILLTYAFGDMYTKALAMATSGNIRADVLTAKPVEEEQLKEIVAAYFNGKSEKGTQPVFLRVYSDVQSQEVPEKEANHWLELRRMLAEVGLLLVLETKKIEALTEKPEEKERKWPSGHSTSVDPYNWYCSSDEFLDSCDGTFPEIPITDILQHYEKNEENELLFDFLLKRKPKVHANELPICTQLLAVLIAAYNYESVPIRKEQISEPWQILEAVNIS</sequence>
<evidence type="ECO:0000313" key="2">
    <source>
        <dbReference type="Proteomes" id="UP000244309"/>
    </source>
</evidence>
<organism evidence="1 2">
    <name type="scientific">Candidozyma haemuli</name>
    <dbReference type="NCBI Taxonomy" id="45357"/>
    <lineage>
        <taxon>Eukaryota</taxon>
        <taxon>Fungi</taxon>
        <taxon>Dikarya</taxon>
        <taxon>Ascomycota</taxon>
        <taxon>Saccharomycotina</taxon>
        <taxon>Pichiomycetes</taxon>
        <taxon>Metschnikowiaceae</taxon>
        <taxon>Candidozyma</taxon>
    </lineage>
</organism>
<comment type="caution">
    <text evidence="1">The sequence shown here is derived from an EMBL/GenBank/DDBJ whole genome shotgun (WGS) entry which is preliminary data.</text>
</comment>
<dbReference type="RefSeq" id="XP_025343861.1">
    <property type="nucleotide sequence ID" value="XM_025486311.1"/>
</dbReference>
<gene>
    <name evidence="1" type="ORF">CXQ85_002646</name>
</gene>
<dbReference type="VEuPathDB" id="FungiDB:CXQ85_002646"/>
<proteinExistence type="predicted"/>
<dbReference type="GeneID" id="37007977"/>
<protein>
    <submittedName>
        <fullName evidence="1">Uncharacterized protein</fullName>
    </submittedName>
</protein>
<keyword evidence="2" id="KW-1185">Reference proteome</keyword>
<accession>A0A2V1B147</accession>
<dbReference type="EMBL" id="PKFO01000010">
    <property type="protein sequence ID" value="PVH22921.1"/>
    <property type="molecule type" value="Genomic_DNA"/>
</dbReference>
<evidence type="ECO:0000313" key="1">
    <source>
        <dbReference type="EMBL" id="PVH22921.1"/>
    </source>
</evidence>
<dbReference type="OrthoDB" id="4077205at2759"/>